<evidence type="ECO:0000256" key="1">
    <source>
        <dbReference type="SAM" id="Phobius"/>
    </source>
</evidence>
<accession>A0A4Q7L614</accession>
<dbReference type="RefSeq" id="WP_130342416.1">
    <property type="nucleotide sequence ID" value="NZ_SGWQ01000001.1"/>
</dbReference>
<sequence>MASFDAKQVGAVQWVGVGCGLLALVASVLPWHGITGPLAELVRAFGVKPWSSGWGAGFVGWFPMLLLIIAGALNIAPQFGLRLPGVSLLWLGMAVAALVLVVVRWATLPEPDGGAISKYGLKPEDATSSASFGLYLGLLAAVLSTVGAVLAVRTAGSTDHQRYGSTTPFGR</sequence>
<feature type="transmembrane region" description="Helical" evidence="1">
    <location>
        <begin position="132"/>
        <end position="152"/>
    </location>
</feature>
<organism evidence="2 3">
    <name type="scientific">Herbihabitans rhizosphaerae</name>
    <dbReference type="NCBI Taxonomy" id="1872711"/>
    <lineage>
        <taxon>Bacteria</taxon>
        <taxon>Bacillati</taxon>
        <taxon>Actinomycetota</taxon>
        <taxon>Actinomycetes</taxon>
        <taxon>Pseudonocardiales</taxon>
        <taxon>Pseudonocardiaceae</taxon>
        <taxon>Herbihabitans</taxon>
    </lineage>
</organism>
<keyword evidence="1" id="KW-0812">Transmembrane</keyword>
<dbReference type="AlphaFoldDB" id="A0A4Q7L614"/>
<name>A0A4Q7L614_9PSEU</name>
<feature type="transmembrane region" description="Helical" evidence="1">
    <location>
        <begin position="54"/>
        <end position="76"/>
    </location>
</feature>
<gene>
    <name evidence="2" type="ORF">EV193_101654</name>
</gene>
<dbReference type="Proteomes" id="UP000294257">
    <property type="component" value="Unassembled WGS sequence"/>
</dbReference>
<dbReference type="OrthoDB" id="3700290at2"/>
<evidence type="ECO:0000313" key="2">
    <source>
        <dbReference type="EMBL" id="RZS44775.1"/>
    </source>
</evidence>
<protein>
    <submittedName>
        <fullName evidence="2">Uncharacterized protein</fullName>
    </submittedName>
</protein>
<dbReference type="PROSITE" id="PS51257">
    <property type="entry name" value="PROKAR_LIPOPROTEIN"/>
    <property type="match status" value="1"/>
</dbReference>
<feature type="transmembrane region" description="Helical" evidence="1">
    <location>
        <begin position="12"/>
        <end position="34"/>
    </location>
</feature>
<feature type="transmembrane region" description="Helical" evidence="1">
    <location>
        <begin position="88"/>
        <end position="107"/>
    </location>
</feature>
<evidence type="ECO:0000313" key="3">
    <source>
        <dbReference type="Proteomes" id="UP000294257"/>
    </source>
</evidence>
<proteinExistence type="predicted"/>
<dbReference type="EMBL" id="SGWQ01000001">
    <property type="protein sequence ID" value="RZS44775.1"/>
    <property type="molecule type" value="Genomic_DNA"/>
</dbReference>
<keyword evidence="3" id="KW-1185">Reference proteome</keyword>
<reference evidence="2 3" key="1">
    <citation type="submission" date="2019-02" db="EMBL/GenBank/DDBJ databases">
        <title>Genomic Encyclopedia of Type Strains, Phase IV (KMG-IV): sequencing the most valuable type-strain genomes for metagenomic binning, comparative biology and taxonomic classification.</title>
        <authorList>
            <person name="Goeker M."/>
        </authorList>
    </citation>
    <scope>NUCLEOTIDE SEQUENCE [LARGE SCALE GENOMIC DNA]</scope>
    <source>
        <strain evidence="2 3">DSM 101727</strain>
    </source>
</reference>
<keyword evidence="1" id="KW-0472">Membrane</keyword>
<comment type="caution">
    <text evidence="2">The sequence shown here is derived from an EMBL/GenBank/DDBJ whole genome shotgun (WGS) entry which is preliminary data.</text>
</comment>
<keyword evidence="1" id="KW-1133">Transmembrane helix</keyword>